<feature type="region of interest" description="Disordered" evidence="1">
    <location>
        <begin position="243"/>
        <end position="262"/>
    </location>
</feature>
<accession>A0AAN6MVM2</accession>
<dbReference type="PANTHER" id="PTHR33112:SF16">
    <property type="entry name" value="HETEROKARYON INCOMPATIBILITY DOMAIN-CONTAINING PROTEIN"/>
    <property type="match status" value="1"/>
</dbReference>
<evidence type="ECO:0000313" key="3">
    <source>
        <dbReference type="EMBL" id="KAK3934321.1"/>
    </source>
</evidence>
<organism evidence="3 4">
    <name type="scientific">Diplogelasinospora grovesii</name>
    <dbReference type="NCBI Taxonomy" id="303347"/>
    <lineage>
        <taxon>Eukaryota</taxon>
        <taxon>Fungi</taxon>
        <taxon>Dikarya</taxon>
        <taxon>Ascomycota</taxon>
        <taxon>Pezizomycotina</taxon>
        <taxon>Sordariomycetes</taxon>
        <taxon>Sordariomycetidae</taxon>
        <taxon>Sordariales</taxon>
        <taxon>Diplogelasinosporaceae</taxon>
        <taxon>Diplogelasinospora</taxon>
    </lineage>
</organism>
<proteinExistence type="predicted"/>
<evidence type="ECO:0000313" key="4">
    <source>
        <dbReference type="Proteomes" id="UP001303473"/>
    </source>
</evidence>
<feature type="domain" description="Heterokaryon incompatibility" evidence="2">
    <location>
        <begin position="317"/>
        <end position="483"/>
    </location>
</feature>
<protein>
    <submittedName>
        <fullName evidence="3">Heterokaryon incompatibility protein 6</fullName>
    </submittedName>
</protein>
<feature type="region of interest" description="Disordered" evidence="1">
    <location>
        <begin position="61"/>
        <end position="82"/>
    </location>
</feature>
<dbReference type="Pfam" id="PF06985">
    <property type="entry name" value="HET"/>
    <property type="match status" value="1"/>
</dbReference>
<dbReference type="AlphaFoldDB" id="A0AAN6MVM2"/>
<reference evidence="4" key="1">
    <citation type="journal article" date="2023" name="Mol. Phylogenet. Evol.">
        <title>Genome-scale phylogeny and comparative genomics of the fungal order Sordariales.</title>
        <authorList>
            <person name="Hensen N."/>
            <person name="Bonometti L."/>
            <person name="Westerberg I."/>
            <person name="Brannstrom I.O."/>
            <person name="Guillou S."/>
            <person name="Cros-Aarteil S."/>
            <person name="Calhoun S."/>
            <person name="Haridas S."/>
            <person name="Kuo A."/>
            <person name="Mondo S."/>
            <person name="Pangilinan J."/>
            <person name="Riley R."/>
            <person name="LaButti K."/>
            <person name="Andreopoulos B."/>
            <person name="Lipzen A."/>
            <person name="Chen C."/>
            <person name="Yan M."/>
            <person name="Daum C."/>
            <person name="Ng V."/>
            <person name="Clum A."/>
            <person name="Steindorff A."/>
            <person name="Ohm R.A."/>
            <person name="Martin F."/>
            <person name="Silar P."/>
            <person name="Natvig D.O."/>
            <person name="Lalanne C."/>
            <person name="Gautier V."/>
            <person name="Ament-Velasquez S.L."/>
            <person name="Kruys A."/>
            <person name="Hutchinson M.I."/>
            <person name="Powell A.J."/>
            <person name="Barry K."/>
            <person name="Miller A.N."/>
            <person name="Grigoriev I.V."/>
            <person name="Debuchy R."/>
            <person name="Gladieux P."/>
            <person name="Hiltunen Thoren M."/>
            <person name="Johannesson H."/>
        </authorList>
    </citation>
    <scope>NUCLEOTIDE SEQUENCE [LARGE SCALE GENOMIC DNA]</scope>
    <source>
        <strain evidence="4">CBS 340.73</strain>
    </source>
</reference>
<dbReference type="PANTHER" id="PTHR33112">
    <property type="entry name" value="DOMAIN PROTEIN, PUTATIVE-RELATED"/>
    <property type="match status" value="1"/>
</dbReference>
<dbReference type="InterPro" id="IPR010730">
    <property type="entry name" value="HET"/>
</dbReference>
<dbReference type="Proteomes" id="UP001303473">
    <property type="component" value="Unassembled WGS sequence"/>
</dbReference>
<gene>
    <name evidence="3" type="ORF">QBC46DRAFT_414026</name>
</gene>
<evidence type="ECO:0000259" key="2">
    <source>
        <dbReference type="Pfam" id="PF06985"/>
    </source>
</evidence>
<comment type="caution">
    <text evidence="3">The sequence shown here is derived from an EMBL/GenBank/DDBJ whole genome shotgun (WGS) entry which is preliminary data.</text>
</comment>
<dbReference type="EMBL" id="MU854004">
    <property type="protein sequence ID" value="KAK3934321.1"/>
    <property type="molecule type" value="Genomic_DNA"/>
</dbReference>
<keyword evidence="4" id="KW-1185">Reference proteome</keyword>
<evidence type="ECO:0000256" key="1">
    <source>
        <dbReference type="SAM" id="MobiDB-lite"/>
    </source>
</evidence>
<name>A0AAN6MVM2_9PEZI</name>
<sequence length="806" mass="90314">MGEPLGITSAKLAFPVSLKISGNVGSFPKYVAPINSVGLKENRGGSTCVVDAALIHPGHTFKAVPSPHGTGDSSIDEEKKQPKAVDNHECRSCASLTKPLSGLHVAQKDPKYTGKFRDINTLWPLRISRLIEAAQRGCAFCTFCLDKFFGISNAMSFGYQPSKRWYAEPSKHDKEREDLIEHCMVTLTRLKKDTFDFVVSAVCDTKSGMELPDFARLRIGLSDKSRDKGKLYVEMDVSVSQDDPTSEIISTRPPNPFAGSDQAMSQTRKWMHECEQKHGSACSPTNYSGRLPRRVIDVSGGAELRLYEASENDEGRYAALSYCWGGPQEFKTTSSTLAERISGFSVGALPLGIQDAVRVTQNLGMRFLWVDSMCIIQDSEQDKAHQIARMSEIYQNAFVTICNARSDSVCKSFLEDWADPSTGQWPTLIPLAYPIPNEAANTLQKVIDMQPETWGTIWLLDEDRGLTTAFDDPISRRGWSLQERVLSPRLLSYGRWPTWQCSHGLWTDGGFFPQADKLGAEEGRLTDALLKLTGPDGIDHFRTNQLHKSWYKLLNHYTKREVSFEADRLPAIGGIAVEISRITGAKYLAGLWGNNLLYDIMWYADSREWLVRPERWRAPTWSWASINCPVAFGDDLPSSGITDDATPLARVLSCRVTPAIEGGGDFGRVASGELEIDGPFMEVSREDVLGLFQQQDLSPPPPKSNDVSEWYKQMLEHIANMPKGAVDEEDVEKTLPGKVFALMTFSRDWFRRYKDEERTDKTCYSGLLLREAEDGKFERIGAFLNEDAKWMDQSVKPWEKRTVVLL</sequence>